<feature type="active site" description="Proton acceptor" evidence="12">
    <location>
        <position position="249"/>
    </location>
</feature>
<dbReference type="PANTHER" id="PTHR10584">
    <property type="entry name" value="SUGAR KINASE"/>
    <property type="match status" value="1"/>
</dbReference>
<proteinExistence type="inferred from homology"/>
<feature type="binding site" evidence="12">
    <location>
        <position position="279"/>
    </location>
    <ligand>
        <name>K(+)</name>
        <dbReference type="ChEBI" id="CHEBI:29103"/>
    </ligand>
</feature>
<sequence length="303" mass="32099">MNITVVGSTNMDLVYRVPHIVKAGETLHSTQHELFFGGKGANQAVTAGQLGAEVNFIGNVGVDDFGEKVKRNLQEKRVNTTAIRTVGLTGQAIIQVADSGENSIVLFPGTNFLVSTEQIEASKEIIESSQVLLLQLEIPIPTVELAANIAQSTGVHIILNPAPAQKLSDSLLSKVSILTPNETELEVLTGLKTETDEDLLQACSLLLKKGVGAVVVTLGEKGAFYMNEQEHGRVQAKKVEVKDTTGAGDAFNGALAVAICQGKSLKDSIVYASNVASYVVTQMGAQPIFPVSVPQINTDCSDN</sequence>
<feature type="binding site" evidence="12">
    <location>
        <position position="284"/>
    </location>
    <ligand>
        <name>K(+)</name>
        <dbReference type="ChEBI" id="CHEBI:29103"/>
    </ligand>
</feature>
<feature type="binding site" evidence="12">
    <location>
        <position position="249"/>
    </location>
    <ligand>
        <name>substrate</name>
    </ligand>
</feature>
<comment type="similarity">
    <text evidence="13">Belongs to the carbohydrate kinase PfkB family. LacC subfamily.</text>
</comment>
<dbReference type="InterPro" id="IPR011611">
    <property type="entry name" value="PfkB_dom"/>
</dbReference>
<dbReference type="GO" id="GO:0046872">
    <property type="term" value="F:metal ion binding"/>
    <property type="evidence" value="ECO:0007669"/>
    <property type="project" value="UniProtKB-KW"/>
</dbReference>
<comment type="catalytic activity">
    <reaction evidence="13">
        <text>D-tagatofuranose 6-phosphate + ATP = D-tagatofuranose 1,6-bisphosphate + ADP + H(+)</text>
        <dbReference type="Rhea" id="RHEA:12420"/>
        <dbReference type="ChEBI" id="CHEBI:15378"/>
        <dbReference type="ChEBI" id="CHEBI:30616"/>
        <dbReference type="ChEBI" id="CHEBI:58694"/>
        <dbReference type="ChEBI" id="CHEBI:58695"/>
        <dbReference type="ChEBI" id="CHEBI:456216"/>
        <dbReference type="EC" id="2.7.1.144"/>
    </reaction>
</comment>
<dbReference type="PANTHER" id="PTHR10584:SF166">
    <property type="entry name" value="RIBOKINASE"/>
    <property type="match status" value="1"/>
</dbReference>
<evidence type="ECO:0000256" key="7">
    <source>
        <dbReference type="ARBA" id="ARBA00022777"/>
    </source>
</evidence>
<evidence type="ECO:0000256" key="3">
    <source>
        <dbReference type="ARBA" id="ARBA00016943"/>
    </source>
</evidence>
<feature type="binding site" evidence="12">
    <location>
        <position position="243"/>
    </location>
    <ligand>
        <name>K(+)</name>
        <dbReference type="ChEBI" id="CHEBI:29103"/>
    </ligand>
</feature>
<dbReference type="GO" id="GO:0005829">
    <property type="term" value="C:cytosol"/>
    <property type="evidence" value="ECO:0007669"/>
    <property type="project" value="TreeGrafter"/>
</dbReference>
<evidence type="ECO:0000313" key="16">
    <source>
        <dbReference type="Proteomes" id="UP000325517"/>
    </source>
</evidence>
<keyword evidence="9 12" id="KW-0460">Magnesium</keyword>
<feature type="binding site" evidence="12">
    <location>
        <begin position="248"/>
        <end position="249"/>
    </location>
    <ligand>
        <name>ATP</name>
        <dbReference type="ChEBI" id="CHEBI:30616"/>
    </ligand>
</feature>
<feature type="binding site" evidence="12">
    <location>
        <position position="137"/>
    </location>
    <ligand>
        <name>substrate</name>
    </ligand>
</feature>
<keyword evidence="5 12" id="KW-0479">Metal-binding</keyword>
<comment type="function">
    <text evidence="12">Catalyzes the phosphorylation of ribose at O-5 in a reaction requiring ATP and magnesium. The resulting D-ribose-5-phosphate can then be used either for sythesis of nucleotides, histidine, and tryptophan, or as a component of the pentose phosphate pathway.</text>
</comment>
<accession>A0A5J6SJJ0</accession>
<dbReference type="UniPathway" id="UPA00916">
    <property type="reaction ID" value="UER00889"/>
</dbReference>
<evidence type="ECO:0000256" key="4">
    <source>
        <dbReference type="ARBA" id="ARBA00022679"/>
    </source>
</evidence>
<dbReference type="AlphaFoldDB" id="A0A5J6SJJ0"/>
<evidence type="ECO:0000313" key="15">
    <source>
        <dbReference type="EMBL" id="QFF98050.1"/>
    </source>
</evidence>
<comment type="cofactor">
    <cofactor evidence="12">
        <name>Mg(2+)</name>
        <dbReference type="ChEBI" id="CHEBI:18420"/>
    </cofactor>
    <text evidence="12">Requires a divalent cation, most likely magnesium in vivo, as an electrophilic catalyst to aid phosphoryl group transfer. It is the chelate of the metal and the nucleotide that is the actual substrate.</text>
</comment>
<dbReference type="InterPro" id="IPR002139">
    <property type="entry name" value="Ribo/fructo_kinase"/>
</dbReference>
<dbReference type="GO" id="GO:0009024">
    <property type="term" value="F:tagatose-6-phosphate kinase activity"/>
    <property type="evidence" value="ECO:0007669"/>
    <property type="project" value="UniProtKB-EC"/>
</dbReference>
<name>A0A5J6SJJ0_9BACI</name>
<dbReference type="InterPro" id="IPR011877">
    <property type="entry name" value="Ribokinase"/>
</dbReference>
<evidence type="ECO:0000256" key="8">
    <source>
        <dbReference type="ARBA" id="ARBA00022840"/>
    </source>
</evidence>
<keyword evidence="6 12" id="KW-0547">Nucleotide-binding</keyword>
<comment type="subcellular location">
    <subcellularLocation>
        <location evidence="12">Cytoplasm</location>
    </subcellularLocation>
</comment>
<dbReference type="GO" id="GO:0019303">
    <property type="term" value="P:D-ribose catabolic process"/>
    <property type="evidence" value="ECO:0007669"/>
    <property type="project" value="UniProtKB-UniRule"/>
</dbReference>
<comment type="subunit">
    <text evidence="12">Homodimer.</text>
</comment>
<dbReference type="HAMAP" id="MF_01987">
    <property type="entry name" value="Ribokinase"/>
    <property type="match status" value="1"/>
</dbReference>
<keyword evidence="13" id="KW-0423">Lactose metabolism</keyword>
<evidence type="ECO:0000256" key="9">
    <source>
        <dbReference type="ARBA" id="ARBA00022842"/>
    </source>
</evidence>
<evidence type="ECO:0000256" key="11">
    <source>
        <dbReference type="ARBA" id="ARBA00023277"/>
    </source>
</evidence>
<evidence type="ECO:0000256" key="2">
    <source>
        <dbReference type="ARBA" id="ARBA00012035"/>
    </source>
</evidence>
<dbReference type="Gene3D" id="3.40.1190.20">
    <property type="match status" value="1"/>
</dbReference>
<dbReference type="OrthoDB" id="9775849at2"/>
<dbReference type="PRINTS" id="PR00990">
    <property type="entry name" value="RIBOKINASE"/>
</dbReference>
<dbReference type="InterPro" id="IPR017583">
    <property type="entry name" value="Tagatose/fructose_Pkinase"/>
</dbReference>
<dbReference type="NCBIfam" id="TIGR02152">
    <property type="entry name" value="D_ribokin_bact"/>
    <property type="match status" value="1"/>
</dbReference>
<organism evidence="15 16">
    <name type="scientific">Psychrobacillus glaciei</name>
    <dbReference type="NCBI Taxonomy" id="2283160"/>
    <lineage>
        <taxon>Bacteria</taxon>
        <taxon>Bacillati</taxon>
        <taxon>Bacillota</taxon>
        <taxon>Bacilli</taxon>
        <taxon>Bacillales</taxon>
        <taxon>Bacillaceae</taxon>
        <taxon>Psychrobacillus</taxon>
    </lineage>
</organism>
<protein>
    <recommendedName>
        <fullName evidence="3 12">Ribokinase</fullName>
        <shortName evidence="12">RK</shortName>
        <ecNumber evidence="2 12">2.7.1.15</ecNumber>
    </recommendedName>
</protein>
<dbReference type="EC" id="2.7.1.15" evidence="2 12"/>
<keyword evidence="4 12" id="KW-0808">Transferase</keyword>
<comment type="similarity">
    <text evidence="12">Belongs to the carbohydrate kinase PfkB family. Ribokinase subfamily.</text>
</comment>
<reference evidence="15 16" key="1">
    <citation type="submission" date="2018-07" db="EMBL/GenBank/DDBJ databases">
        <title>Complete genome sequence of Psychrobacillus sp. PB01, isolated from iceberg, and comparative genome analysis of Psychrobacillus strains.</title>
        <authorList>
            <person name="Lee P.C."/>
        </authorList>
    </citation>
    <scope>NUCLEOTIDE SEQUENCE [LARGE SCALE GENOMIC DNA]</scope>
    <source>
        <strain evidence="15 16">PB01</strain>
    </source>
</reference>
<evidence type="ECO:0000256" key="10">
    <source>
        <dbReference type="ARBA" id="ARBA00022958"/>
    </source>
</evidence>
<dbReference type="Pfam" id="PF00294">
    <property type="entry name" value="PfkB"/>
    <property type="match status" value="1"/>
</dbReference>
<feature type="domain" description="Carbohydrate kinase PfkB" evidence="14">
    <location>
        <begin position="3"/>
        <end position="287"/>
    </location>
</feature>
<dbReference type="RefSeq" id="WP_151698997.1">
    <property type="nucleotide sequence ID" value="NZ_CP031223.1"/>
</dbReference>
<feature type="binding site" evidence="12">
    <location>
        <begin position="217"/>
        <end position="222"/>
    </location>
    <ligand>
        <name>ATP</name>
        <dbReference type="ChEBI" id="CHEBI:30616"/>
    </ligand>
</feature>
<dbReference type="GO" id="GO:0005524">
    <property type="term" value="F:ATP binding"/>
    <property type="evidence" value="ECO:0007669"/>
    <property type="project" value="UniProtKB-UniRule"/>
</dbReference>
<dbReference type="KEGG" id="psyo:PB01_04025"/>
<evidence type="ECO:0000256" key="1">
    <source>
        <dbReference type="ARBA" id="ARBA00005380"/>
    </source>
</evidence>
<dbReference type="SUPFAM" id="SSF53613">
    <property type="entry name" value="Ribokinase-like"/>
    <property type="match status" value="1"/>
</dbReference>
<comment type="caution">
    <text evidence="12">Lacks conserved residue(s) required for the propagation of feature annotation.</text>
</comment>
<dbReference type="UniPathway" id="UPA00704">
    <property type="reaction ID" value="UER00715"/>
</dbReference>
<evidence type="ECO:0000259" key="14">
    <source>
        <dbReference type="Pfam" id="PF00294"/>
    </source>
</evidence>
<comment type="catalytic activity">
    <reaction evidence="12">
        <text>D-ribose + ATP = D-ribose 5-phosphate + ADP + H(+)</text>
        <dbReference type="Rhea" id="RHEA:13697"/>
        <dbReference type="ChEBI" id="CHEBI:15378"/>
        <dbReference type="ChEBI" id="CHEBI:30616"/>
        <dbReference type="ChEBI" id="CHEBI:47013"/>
        <dbReference type="ChEBI" id="CHEBI:78346"/>
        <dbReference type="ChEBI" id="CHEBI:456216"/>
        <dbReference type="EC" id="2.7.1.15"/>
    </reaction>
</comment>
<keyword evidence="11 12" id="KW-0119">Carbohydrate metabolism</keyword>
<feature type="binding site" evidence="12">
    <location>
        <position position="181"/>
    </location>
    <ligand>
        <name>ATP</name>
        <dbReference type="ChEBI" id="CHEBI:30616"/>
    </ligand>
</feature>
<feature type="binding site" evidence="12">
    <location>
        <begin position="10"/>
        <end position="12"/>
    </location>
    <ligand>
        <name>substrate</name>
    </ligand>
</feature>
<dbReference type="InterPro" id="IPR002173">
    <property type="entry name" value="Carboh/pur_kinase_PfkB_CS"/>
</dbReference>
<keyword evidence="12" id="KW-0963">Cytoplasm</keyword>
<dbReference type="EMBL" id="CP031223">
    <property type="protein sequence ID" value="QFF98050.1"/>
    <property type="molecule type" value="Genomic_DNA"/>
</dbReference>
<evidence type="ECO:0000256" key="13">
    <source>
        <dbReference type="PIRNR" id="PIRNR000535"/>
    </source>
</evidence>
<comment type="activity regulation">
    <text evidence="12">Activated by a monovalent cation that binds near, but not in, the active site. The most likely occupant of the site in vivo is potassium. Ion binding induces a conformational change that may alter substrate affinity.</text>
</comment>
<dbReference type="GO" id="GO:2001059">
    <property type="term" value="P:D-tagatose 6-phosphate catabolic process"/>
    <property type="evidence" value="ECO:0007669"/>
    <property type="project" value="UniProtKB-UniPathway"/>
</dbReference>
<keyword evidence="10 12" id="KW-0630">Potassium</keyword>
<comment type="pathway">
    <text evidence="13">Carbohydrate metabolism; D-tagatose 6-phosphate degradation; D-glyceraldehyde 3-phosphate and glycerone phosphate from D-tagatose 6-phosphate: step 1/2.</text>
</comment>
<dbReference type="PROSITE" id="PS00584">
    <property type="entry name" value="PFKB_KINASES_2"/>
    <property type="match status" value="1"/>
</dbReference>
<feature type="binding site" evidence="12">
    <location>
        <position position="245"/>
    </location>
    <ligand>
        <name>K(+)</name>
        <dbReference type="ChEBI" id="CHEBI:29103"/>
    </ligand>
</feature>
<evidence type="ECO:0000256" key="12">
    <source>
        <dbReference type="HAMAP-Rule" id="MF_01987"/>
    </source>
</evidence>
<keyword evidence="8 12" id="KW-0067">ATP-binding</keyword>
<dbReference type="PIRSF" id="PIRSF000535">
    <property type="entry name" value="1PFK/6PFK/LacC"/>
    <property type="match status" value="1"/>
</dbReference>
<comment type="similarity">
    <text evidence="1">Belongs to the carbohydrate kinase pfkB family.</text>
</comment>
<dbReference type="CDD" id="cd01174">
    <property type="entry name" value="ribokinase"/>
    <property type="match status" value="1"/>
</dbReference>
<dbReference type="InterPro" id="IPR029056">
    <property type="entry name" value="Ribokinase-like"/>
</dbReference>
<dbReference type="GO" id="GO:0004747">
    <property type="term" value="F:ribokinase activity"/>
    <property type="evidence" value="ECO:0007669"/>
    <property type="project" value="UniProtKB-UniRule"/>
</dbReference>
<keyword evidence="16" id="KW-1185">Reference proteome</keyword>
<gene>
    <name evidence="12 15" type="primary">rbsK</name>
    <name evidence="15" type="ORF">PB01_04025</name>
</gene>
<feature type="binding site" evidence="12">
    <location>
        <begin position="38"/>
        <end position="42"/>
    </location>
    <ligand>
        <name>substrate</name>
    </ligand>
</feature>
<evidence type="ECO:0000256" key="6">
    <source>
        <dbReference type="ARBA" id="ARBA00022741"/>
    </source>
</evidence>
<comment type="pathway">
    <text evidence="12">Carbohydrate metabolism; D-ribose degradation; D-ribose 5-phosphate from beta-D-ribopyranose: step 2/2.</text>
</comment>
<evidence type="ECO:0000256" key="5">
    <source>
        <dbReference type="ARBA" id="ARBA00022723"/>
    </source>
</evidence>
<dbReference type="Proteomes" id="UP000325517">
    <property type="component" value="Chromosome"/>
</dbReference>
<feature type="binding site" evidence="12">
    <location>
        <position position="282"/>
    </location>
    <ligand>
        <name>K(+)</name>
        <dbReference type="ChEBI" id="CHEBI:29103"/>
    </ligand>
</feature>
<dbReference type="GO" id="GO:0005988">
    <property type="term" value="P:lactose metabolic process"/>
    <property type="evidence" value="ECO:0007669"/>
    <property type="project" value="UniProtKB-KW"/>
</dbReference>
<keyword evidence="7 12" id="KW-0418">Kinase</keyword>